<proteinExistence type="inferred from homology"/>
<reference evidence="5" key="1">
    <citation type="journal article" date="2014" name="Int. J. Syst. Evol. Microbiol.">
        <title>Complete genome sequence of Corynebacterium casei LMG S-19264T (=DSM 44701T), isolated from a smear-ripened cheese.</title>
        <authorList>
            <consortium name="US DOE Joint Genome Institute (JGI-PGF)"/>
            <person name="Walter F."/>
            <person name="Albersmeier A."/>
            <person name="Kalinowski J."/>
            <person name="Ruckert C."/>
        </authorList>
    </citation>
    <scope>NUCLEOTIDE SEQUENCE</scope>
    <source>
        <strain evidence="5">CGMCC 1.12813</strain>
    </source>
</reference>
<keyword evidence="6" id="KW-1185">Reference proteome</keyword>
<dbReference type="SUPFAM" id="SSF56349">
    <property type="entry name" value="DNA breaking-rejoining enzymes"/>
    <property type="match status" value="1"/>
</dbReference>
<dbReference type="InterPro" id="IPR002104">
    <property type="entry name" value="Integrase_catalytic"/>
</dbReference>
<dbReference type="PANTHER" id="PTHR30349:SF41">
    <property type="entry name" value="INTEGRASE_RECOMBINASE PROTEIN MJ0367-RELATED"/>
    <property type="match status" value="1"/>
</dbReference>
<evidence type="ECO:0000256" key="3">
    <source>
        <dbReference type="ARBA" id="ARBA00023172"/>
    </source>
</evidence>
<feature type="domain" description="Tyr recombinase" evidence="4">
    <location>
        <begin position="120"/>
        <end position="330"/>
    </location>
</feature>
<evidence type="ECO:0000313" key="6">
    <source>
        <dbReference type="Proteomes" id="UP000606922"/>
    </source>
</evidence>
<dbReference type="Gene3D" id="1.10.443.10">
    <property type="entry name" value="Intergrase catalytic core"/>
    <property type="match status" value="1"/>
</dbReference>
<gene>
    <name evidence="5" type="ORF">GCM10010979_02240</name>
</gene>
<protein>
    <recommendedName>
        <fullName evidence="4">Tyr recombinase domain-containing protein</fullName>
    </recommendedName>
</protein>
<accession>A0A916SD18</accession>
<dbReference type="PANTHER" id="PTHR30349">
    <property type="entry name" value="PHAGE INTEGRASE-RELATED"/>
    <property type="match status" value="1"/>
</dbReference>
<keyword evidence="2" id="KW-0238">DNA-binding</keyword>
<dbReference type="GO" id="GO:0003677">
    <property type="term" value="F:DNA binding"/>
    <property type="evidence" value="ECO:0007669"/>
    <property type="project" value="UniProtKB-KW"/>
</dbReference>
<dbReference type="InterPro" id="IPR013762">
    <property type="entry name" value="Integrase-like_cat_sf"/>
</dbReference>
<reference evidence="5" key="2">
    <citation type="submission" date="2020-09" db="EMBL/GenBank/DDBJ databases">
        <authorList>
            <person name="Sun Q."/>
            <person name="Zhou Y."/>
        </authorList>
    </citation>
    <scope>NUCLEOTIDE SEQUENCE</scope>
    <source>
        <strain evidence="5">CGMCC 1.12813</strain>
    </source>
</reference>
<name>A0A916SD18_9MICO</name>
<evidence type="ECO:0000256" key="1">
    <source>
        <dbReference type="ARBA" id="ARBA00008857"/>
    </source>
</evidence>
<comment type="similarity">
    <text evidence="1">Belongs to the 'phage' integrase family.</text>
</comment>
<evidence type="ECO:0000256" key="2">
    <source>
        <dbReference type="ARBA" id="ARBA00023125"/>
    </source>
</evidence>
<comment type="caution">
    <text evidence="5">The sequence shown here is derived from an EMBL/GenBank/DDBJ whole genome shotgun (WGS) entry which is preliminary data.</text>
</comment>
<dbReference type="GO" id="GO:0006310">
    <property type="term" value="P:DNA recombination"/>
    <property type="evidence" value="ECO:0007669"/>
    <property type="project" value="UniProtKB-KW"/>
</dbReference>
<sequence length="344" mass="39137">MVFDAMLLSWKQQQISRGMKPQSVRGNVAVVRHFREFVDKLPWEWNAGDVDEFTSDVVDRGLALSTLRHYHGAIRVFCDYITSRHYDWMEICEAQFGQIPSQVCLPWNTVAHRFDFEGRAARRPFTYDELQQLFDTADARVETLVSAGKKGGLAALRNAQMLKTAYAFGLRRTELVMLDLADLHHSSQMPEWGQYGAIHVRWGKAAGGGSPRRRTVLLVPEFDWWIDGMKQWIGEGRPKFSNGDPEAIWVTERRTRVTGGYLDKTFAELRDEAGLPKALTLHSLRHSFVTHLLEFGYAERFVQEQAGHMHASTTSIYASVSSDFKNRVLANALKRIVEGESSGD</sequence>
<evidence type="ECO:0000313" key="5">
    <source>
        <dbReference type="EMBL" id="GGA91137.1"/>
    </source>
</evidence>
<dbReference type="InterPro" id="IPR011010">
    <property type="entry name" value="DNA_brk_join_enz"/>
</dbReference>
<dbReference type="InterPro" id="IPR050090">
    <property type="entry name" value="Tyrosine_recombinase_XerCD"/>
</dbReference>
<dbReference type="Pfam" id="PF00589">
    <property type="entry name" value="Phage_integrase"/>
    <property type="match status" value="1"/>
</dbReference>
<dbReference type="PROSITE" id="PS51898">
    <property type="entry name" value="TYR_RECOMBINASE"/>
    <property type="match status" value="1"/>
</dbReference>
<dbReference type="AlphaFoldDB" id="A0A916SD18"/>
<dbReference type="Proteomes" id="UP000606922">
    <property type="component" value="Unassembled WGS sequence"/>
</dbReference>
<dbReference type="GO" id="GO:0015074">
    <property type="term" value="P:DNA integration"/>
    <property type="evidence" value="ECO:0007669"/>
    <property type="project" value="InterPro"/>
</dbReference>
<keyword evidence="3" id="KW-0233">DNA recombination</keyword>
<dbReference type="EMBL" id="BMGB01000001">
    <property type="protein sequence ID" value="GGA91137.1"/>
    <property type="molecule type" value="Genomic_DNA"/>
</dbReference>
<evidence type="ECO:0000259" key="4">
    <source>
        <dbReference type="PROSITE" id="PS51898"/>
    </source>
</evidence>
<organism evidence="5 6">
    <name type="scientific">Conyzicola nivalis</name>
    <dbReference type="NCBI Taxonomy" id="1477021"/>
    <lineage>
        <taxon>Bacteria</taxon>
        <taxon>Bacillati</taxon>
        <taxon>Actinomycetota</taxon>
        <taxon>Actinomycetes</taxon>
        <taxon>Micrococcales</taxon>
        <taxon>Microbacteriaceae</taxon>
        <taxon>Conyzicola</taxon>
    </lineage>
</organism>